<protein>
    <recommendedName>
        <fullName evidence="4">HTH araC/xylS-type domain-containing protein</fullName>
    </recommendedName>
</protein>
<evidence type="ECO:0000256" key="3">
    <source>
        <dbReference type="ARBA" id="ARBA00023163"/>
    </source>
</evidence>
<dbReference type="PANTHER" id="PTHR43130">
    <property type="entry name" value="ARAC-FAMILY TRANSCRIPTIONAL REGULATOR"/>
    <property type="match status" value="1"/>
</dbReference>
<dbReference type="PROSITE" id="PS00041">
    <property type="entry name" value="HTH_ARAC_FAMILY_1"/>
    <property type="match status" value="1"/>
</dbReference>
<keyword evidence="1" id="KW-0805">Transcription regulation</keyword>
<dbReference type="InterPro" id="IPR018060">
    <property type="entry name" value="HTH_AraC"/>
</dbReference>
<dbReference type="InterPro" id="IPR009057">
    <property type="entry name" value="Homeodomain-like_sf"/>
</dbReference>
<dbReference type="AlphaFoldDB" id="A0A3E0WT22"/>
<sequence>MGQTRVAILLYADCLTMEVCAVNDLLLLANRIAQTETSCASPPFIVETISVGRRRVTAAGGIRLSASPASSNMDLLIVPGLDFGGLDISRTRLAEHGREAAFIRRTFARGVPVASICVGAFMLAEAGLLSGRKATTAWLFAPILARLYPAIDVRPDALLLEDTGVTTAGAFSAATDLALHLVRTFAGPTLAQQTANVALIDQGRDSQAPFIDRRLRAPIQEDKFSARVQRWLVNHVDEPYDLPRLAAAFHISPRTLLRRFKKETDTSPLAYLQQHRIQIAQELLRSTSLTVAQITERVGYADVATFCSLFNRRVRLSPTAYRKRFSNPAIIDAAE</sequence>
<evidence type="ECO:0000259" key="4">
    <source>
        <dbReference type="PROSITE" id="PS01124"/>
    </source>
</evidence>
<evidence type="ECO:0000256" key="1">
    <source>
        <dbReference type="ARBA" id="ARBA00023015"/>
    </source>
</evidence>
<evidence type="ECO:0000313" key="5">
    <source>
        <dbReference type="EMBL" id="RFA36132.1"/>
    </source>
</evidence>
<reference evidence="6" key="1">
    <citation type="submission" date="2017-05" db="EMBL/GenBank/DDBJ databases">
        <authorList>
            <person name="Sharma S."/>
            <person name="Sidhu C."/>
            <person name="Pinnaka A.K."/>
        </authorList>
    </citation>
    <scope>NUCLEOTIDE SEQUENCE [LARGE SCALE GENOMIC DNA]</scope>
    <source>
        <strain evidence="6">AK93</strain>
    </source>
</reference>
<keyword evidence="6" id="KW-1185">Reference proteome</keyword>
<dbReference type="Proteomes" id="UP000256763">
    <property type="component" value="Unassembled WGS sequence"/>
</dbReference>
<dbReference type="Pfam" id="PF12833">
    <property type="entry name" value="HTH_18"/>
    <property type="match status" value="1"/>
</dbReference>
<dbReference type="PANTHER" id="PTHR43130:SF11">
    <property type="entry name" value="TRANSCRIPTIONAL REGULATORY PROTEIN"/>
    <property type="match status" value="1"/>
</dbReference>
<dbReference type="RefSeq" id="WP_116302279.1">
    <property type="nucleotide sequence ID" value="NZ_NFZV01000009.1"/>
</dbReference>
<dbReference type="InterPro" id="IPR002818">
    <property type="entry name" value="DJ-1/PfpI"/>
</dbReference>
<dbReference type="Gene3D" id="1.10.10.60">
    <property type="entry name" value="Homeodomain-like"/>
    <property type="match status" value="1"/>
</dbReference>
<dbReference type="Pfam" id="PF01965">
    <property type="entry name" value="DJ-1_PfpI"/>
    <property type="match status" value="1"/>
</dbReference>
<dbReference type="SUPFAM" id="SSF46689">
    <property type="entry name" value="Homeodomain-like"/>
    <property type="match status" value="2"/>
</dbReference>
<organism evidence="5 6">
    <name type="scientific">Alkalilimnicola ehrlichii</name>
    <dbReference type="NCBI Taxonomy" id="351052"/>
    <lineage>
        <taxon>Bacteria</taxon>
        <taxon>Pseudomonadati</taxon>
        <taxon>Pseudomonadota</taxon>
        <taxon>Gammaproteobacteria</taxon>
        <taxon>Chromatiales</taxon>
        <taxon>Ectothiorhodospiraceae</taxon>
        <taxon>Alkalilimnicola</taxon>
    </lineage>
</organism>
<dbReference type="InterPro" id="IPR018062">
    <property type="entry name" value="HTH_AraC-typ_CS"/>
</dbReference>
<gene>
    <name evidence="5" type="ORF">CAL65_11805</name>
</gene>
<keyword evidence="2" id="KW-0238">DNA-binding</keyword>
<dbReference type="EMBL" id="NFZW01000010">
    <property type="protein sequence ID" value="RFA36132.1"/>
    <property type="molecule type" value="Genomic_DNA"/>
</dbReference>
<keyword evidence="3" id="KW-0804">Transcription</keyword>
<dbReference type="InterPro" id="IPR029062">
    <property type="entry name" value="Class_I_gatase-like"/>
</dbReference>
<dbReference type="InterPro" id="IPR052158">
    <property type="entry name" value="INH-QAR"/>
</dbReference>
<accession>A0A3E0WT22</accession>
<dbReference type="PROSITE" id="PS01124">
    <property type="entry name" value="HTH_ARAC_FAMILY_2"/>
    <property type="match status" value="1"/>
</dbReference>
<dbReference type="GO" id="GO:0043565">
    <property type="term" value="F:sequence-specific DNA binding"/>
    <property type="evidence" value="ECO:0007669"/>
    <property type="project" value="InterPro"/>
</dbReference>
<dbReference type="GO" id="GO:0003700">
    <property type="term" value="F:DNA-binding transcription factor activity"/>
    <property type="evidence" value="ECO:0007669"/>
    <property type="project" value="InterPro"/>
</dbReference>
<feature type="domain" description="HTH araC/xylS-type" evidence="4">
    <location>
        <begin position="226"/>
        <end position="324"/>
    </location>
</feature>
<dbReference type="SUPFAM" id="SSF52317">
    <property type="entry name" value="Class I glutamine amidotransferase-like"/>
    <property type="match status" value="1"/>
</dbReference>
<proteinExistence type="predicted"/>
<dbReference type="OrthoDB" id="9803764at2"/>
<evidence type="ECO:0000313" key="6">
    <source>
        <dbReference type="Proteomes" id="UP000256763"/>
    </source>
</evidence>
<dbReference type="Gene3D" id="3.40.50.880">
    <property type="match status" value="1"/>
</dbReference>
<dbReference type="SMART" id="SM00342">
    <property type="entry name" value="HTH_ARAC"/>
    <property type="match status" value="1"/>
</dbReference>
<evidence type="ECO:0000256" key="2">
    <source>
        <dbReference type="ARBA" id="ARBA00023125"/>
    </source>
</evidence>
<name>A0A3E0WT22_9GAMM</name>
<comment type="caution">
    <text evidence="5">The sequence shown here is derived from an EMBL/GenBank/DDBJ whole genome shotgun (WGS) entry which is preliminary data.</text>
</comment>